<feature type="chain" id="PRO_5002707819" description="DUF2147 domain-containing protein" evidence="1">
    <location>
        <begin position="25"/>
        <end position="168"/>
    </location>
</feature>
<gene>
    <name evidence="3" type="ordered locus">Xaut_1034</name>
</gene>
<dbReference type="PANTHER" id="PTHR36919:SF2">
    <property type="entry name" value="BLL6627 PROTEIN"/>
    <property type="match status" value="1"/>
</dbReference>
<evidence type="ECO:0000313" key="3">
    <source>
        <dbReference type="EMBL" id="ABS66285.1"/>
    </source>
</evidence>
<dbReference type="Proteomes" id="UP000002417">
    <property type="component" value="Chromosome"/>
</dbReference>
<dbReference type="Gene3D" id="2.40.128.520">
    <property type="match status" value="1"/>
</dbReference>
<keyword evidence="4" id="KW-1185">Reference proteome</keyword>
<accession>A7IE42</accession>
<dbReference type="OrthoDB" id="9811671at2"/>
<dbReference type="eggNOG" id="COG4731">
    <property type="taxonomic scope" value="Bacteria"/>
</dbReference>
<evidence type="ECO:0000256" key="1">
    <source>
        <dbReference type="SAM" id="SignalP"/>
    </source>
</evidence>
<dbReference type="PANTHER" id="PTHR36919">
    <property type="entry name" value="BLR1215 PROTEIN"/>
    <property type="match status" value="1"/>
</dbReference>
<proteinExistence type="predicted"/>
<reference evidence="3 4" key="1">
    <citation type="submission" date="2007-07" db="EMBL/GenBank/DDBJ databases">
        <title>Complete sequence of chromosome of Xanthobacter autotrophicus Py2.</title>
        <authorList>
            <consortium name="US DOE Joint Genome Institute"/>
            <person name="Copeland A."/>
            <person name="Lucas S."/>
            <person name="Lapidus A."/>
            <person name="Barry K."/>
            <person name="Glavina del Rio T."/>
            <person name="Hammon N."/>
            <person name="Israni S."/>
            <person name="Dalin E."/>
            <person name="Tice H."/>
            <person name="Pitluck S."/>
            <person name="Sims D."/>
            <person name="Brettin T."/>
            <person name="Bruce D."/>
            <person name="Detter J.C."/>
            <person name="Han C."/>
            <person name="Tapia R."/>
            <person name="Brainard J."/>
            <person name="Schmutz J."/>
            <person name="Larimer F."/>
            <person name="Land M."/>
            <person name="Hauser L."/>
            <person name="Kyrpides N."/>
            <person name="Kim E."/>
            <person name="Ensigns S.A."/>
            <person name="Richardson P."/>
        </authorList>
    </citation>
    <scope>NUCLEOTIDE SEQUENCE [LARGE SCALE GENOMIC DNA]</scope>
    <source>
        <strain evidence="4">ATCC BAA-1158 / Py2</strain>
    </source>
</reference>
<dbReference type="InterPro" id="IPR019223">
    <property type="entry name" value="DUF2147"/>
</dbReference>
<protein>
    <recommendedName>
        <fullName evidence="2">DUF2147 domain-containing protein</fullName>
    </recommendedName>
</protein>
<dbReference type="EMBL" id="CP000781">
    <property type="protein sequence ID" value="ABS66285.1"/>
    <property type="molecule type" value="Genomic_DNA"/>
</dbReference>
<organism evidence="3 4">
    <name type="scientific">Xanthobacter autotrophicus (strain ATCC BAA-1158 / Py2)</name>
    <dbReference type="NCBI Taxonomy" id="78245"/>
    <lineage>
        <taxon>Bacteria</taxon>
        <taxon>Pseudomonadati</taxon>
        <taxon>Pseudomonadota</taxon>
        <taxon>Alphaproteobacteria</taxon>
        <taxon>Hyphomicrobiales</taxon>
        <taxon>Xanthobacteraceae</taxon>
        <taxon>Xanthobacter</taxon>
    </lineage>
</organism>
<dbReference type="AlphaFoldDB" id="A7IE42"/>
<dbReference type="KEGG" id="xau:Xaut_1034"/>
<keyword evidence="1" id="KW-0732">Signal</keyword>
<sequence length="168" mass="17760">MRNLMAGLRALALIGPAMASPAFAAPDVTGTWMTEDGEGAVQIAPCGDRLCGRIVWLKTPLDENGQPMRDENNADLSQRDRPLCGMEVLSGVAPGRDGWEGGWIYDPEAGARYSVAIAPGEEDAIVVTGFVGMKAFGRALQWHRAPASLKRCDAPPAPAKASAGNKRS</sequence>
<dbReference type="HOGENOM" id="CLU_108869_1_1_5"/>
<feature type="domain" description="DUF2147" evidence="2">
    <location>
        <begin position="30"/>
        <end position="144"/>
    </location>
</feature>
<name>A7IE42_XANP2</name>
<dbReference type="STRING" id="78245.Xaut_1034"/>
<evidence type="ECO:0000259" key="2">
    <source>
        <dbReference type="Pfam" id="PF09917"/>
    </source>
</evidence>
<dbReference type="PhylomeDB" id="A7IE42"/>
<dbReference type="Pfam" id="PF09917">
    <property type="entry name" value="DUF2147"/>
    <property type="match status" value="1"/>
</dbReference>
<feature type="signal peptide" evidence="1">
    <location>
        <begin position="1"/>
        <end position="24"/>
    </location>
</feature>
<evidence type="ECO:0000313" key="4">
    <source>
        <dbReference type="Proteomes" id="UP000002417"/>
    </source>
</evidence>